<sequence>MSPTLSDDDLVGSLRARVDAALPPMSLDPGETLVAGRRRRRRRSATHVVTAAAGVGVVVAGITLGSQALTPRPQQPSSIGTDQVAPLPAGLSATNTLIPETDANGRPWWDTGLVFDLRVLDATGVATNPRIPRADMGIALELREKGEVVDAPTFGRTTLTWRSDDTASDYAGRTYPATLDTTYVLNDIGNPTMLTGAVPLGIPDPRVVIYFPSGIAGGGELVHHVEVPTFRAPTADGRLLYAVQTSPNSATADRGVGPIDQDGAWTGEVAFPIFVGSDGTPFLNAGCSGALSECYAEQPDGGALLRDAIASVGGRVDG</sequence>
<proteinExistence type="predicted"/>
<dbReference type="Proteomes" id="UP000321118">
    <property type="component" value="Unassembled WGS sequence"/>
</dbReference>
<dbReference type="RefSeq" id="WP_146925088.1">
    <property type="nucleotide sequence ID" value="NZ_BJUB01000001.1"/>
</dbReference>
<evidence type="ECO:0000256" key="1">
    <source>
        <dbReference type="SAM" id="Phobius"/>
    </source>
</evidence>
<name>A0A510UYF9_9CELL</name>
<dbReference type="EMBL" id="BJUB01000001">
    <property type="protein sequence ID" value="GEK19546.1"/>
    <property type="molecule type" value="Genomic_DNA"/>
</dbReference>
<dbReference type="AlphaFoldDB" id="A0A510UYF9"/>
<keyword evidence="1" id="KW-1133">Transmembrane helix</keyword>
<comment type="caution">
    <text evidence="2">The sequence shown here is derived from an EMBL/GenBank/DDBJ whole genome shotgun (WGS) entry which is preliminary data.</text>
</comment>
<protein>
    <submittedName>
        <fullName evidence="2">Uncharacterized protein</fullName>
    </submittedName>
</protein>
<keyword evidence="1" id="KW-0812">Transmembrane</keyword>
<dbReference type="OrthoDB" id="4819150at2"/>
<evidence type="ECO:0000313" key="3">
    <source>
        <dbReference type="Proteomes" id="UP000321118"/>
    </source>
</evidence>
<feature type="transmembrane region" description="Helical" evidence="1">
    <location>
        <begin position="48"/>
        <end position="69"/>
    </location>
</feature>
<keyword evidence="3" id="KW-1185">Reference proteome</keyword>
<evidence type="ECO:0000313" key="2">
    <source>
        <dbReference type="EMBL" id="GEK19546.1"/>
    </source>
</evidence>
<accession>A0A510UYF9</accession>
<organism evidence="2 3">
    <name type="scientific">Cellulomonas xylanilytica</name>
    <dbReference type="NCBI Taxonomy" id="233583"/>
    <lineage>
        <taxon>Bacteria</taxon>
        <taxon>Bacillati</taxon>
        <taxon>Actinomycetota</taxon>
        <taxon>Actinomycetes</taxon>
        <taxon>Micrococcales</taxon>
        <taxon>Cellulomonadaceae</taxon>
        <taxon>Cellulomonas</taxon>
    </lineage>
</organism>
<reference evidence="2 3" key="1">
    <citation type="submission" date="2019-07" db="EMBL/GenBank/DDBJ databases">
        <title>Whole genome shotgun sequence of Cellulomonas xylanilytica NBRC 101102.</title>
        <authorList>
            <person name="Hosoyama A."/>
            <person name="Uohara A."/>
            <person name="Ohji S."/>
            <person name="Ichikawa N."/>
        </authorList>
    </citation>
    <scope>NUCLEOTIDE SEQUENCE [LARGE SCALE GENOMIC DNA]</scope>
    <source>
        <strain evidence="2 3">NBRC 101102</strain>
    </source>
</reference>
<keyword evidence="1" id="KW-0472">Membrane</keyword>
<gene>
    <name evidence="2" type="ORF">CXY01_00660</name>
</gene>